<evidence type="ECO:0000313" key="12">
    <source>
        <dbReference type="Proteomes" id="UP000092462"/>
    </source>
</evidence>
<feature type="compositionally biased region" description="Basic residues" evidence="7">
    <location>
        <begin position="659"/>
        <end position="669"/>
    </location>
</feature>
<organism evidence="11 12">
    <name type="scientific">Phlebotomus papatasi</name>
    <name type="common">Sandfly</name>
    <dbReference type="NCBI Taxonomy" id="29031"/>
    <lineage>
        <taxon>Eukaryota</taxon>
        <taxon>Metazoa</taxon>
        <taxon>Ecdysozoa</taxon>
        <taxon>Arthropoda</taxon>
        <taxon>Hexapoda</taxon>
        <taxon>Insecta</taxon>
        <taxon>Pterygota</taxon>
        <taxon>Neoptera</taxon>
        <taxon>Endopterygota</taxon>
        <taxon>Diptera</taxon>
        <taxon>Nematocera</taxon>
        <taxon>Psychodoidea</taxon>
        <taxon>Psychodidae</taxon>
        <taxon>Phlebotomus</taxon>
        <taxon>Phlebotomus</taxon>
    </lineage>
</organism>
<sequence length="687" mass="78048">MFGKSKKKRKAVDNGEEYRKPKKKVKKFHEEKESIREDFGGFSSEEEEEENAGSVGRFVKISEDQEDGFLKVEDLDEWHSFGLKEPLMQAIAENGFRKPTEIQSLTLPAALMGRRDILGAAETGSGKTLAFGLPILNGILELKEREVDDPGVKLRKNVKIVRGRKDRDNLTPPPEELSDEEQPSGSTEALRKLYALILTPTRELAVQVRDHIKAVAVHTEIRVVAIFGGLALVKQERLLRQCPEIVVATPGRFWELLKEGNAHLSKVDDINFLAIDETDRMMEKGHFEELTLLLDRLNRNVEKKAQRQNFVFSATLTLVHDLPDYLKFKNLGRKKKAQKITPEKKLEGLIEILGISQPKIVDITKESGTAEQLTECRIVCSLTEKDYYLYYFLQCHPGRTIVFCNSIDCVRRLAHLFNLLQCRALPLHASMAQKQRLKNLDRFRTDPTGLLIATDVAARGLDIPNVQHVIHYQVPRTSENYVHRSGRTARASSEGITILLMEPGEVNSYSRLCRTLGRNEDLPIFPVTQRLLTAVKERVILAREVDGMDLRERRSAKEIGWQEKAARESELLVSDSDSEADDNQTDWKKAHARDKKVLKEKHSQLTKLLAQPLFPKGYSYKYPTAAGRLEMPTMGGQNAIQVMKEAIQTGKESSKVIKKAMKMKRKKPEKQKEKEAPGKFVRKPQGM</sequence>
<evidence type="ECO:0000256" key="1">
    <source>
        <dbReference type="ARBA" id="ARBA00022741"/>
    </source>
</evidence>
<keyword evidence="5 6" id="KW-0694">RNA-binding</keyword>
<keyword evidence="3 6" id="KW-0347">Helicase</keyword>
<feature type="region of interest" description="Disordered" evidence="7">
    <location>
        <begin position="164"/>
        <end position="186"/>
    </location>
</feature>
<feature type="compositionally biased region" description="Basic residues" evidence="7">
    <location>
        <begin position="1"/>
        <end position="10"/>
    </location>
</feature>
<dbReference type="InterPro" id="IPR027417">
    <property type="entry name" value="P-loop_NTPase"/>
</dbReference>
<dbReference type="Pfam" id="PF00270">
    <property type="entry name" value="DEAD"/>
    <property type="match status" value="1"/>
</dbReference>
<feature type="region of interest" description="Disordered" evidence="7">
    <location>
        <begin position="659"/>
        <end position="687"/>
    </location>
</feature>
<dbReference type="GO" id="GO:0003723">
    <property type="term" value="F:RNA binding"/>
    <property type="evidence" value="ECO:0007669"/>
    <property type="project" value="UniProtKB-UniRule"/>
</dbReference>
<dbReference type="CDD" id="cd17946">
    <property type="entry name" value="DEADc_DDX24"/>
    <property type="match status" value="1"/>
</dbReference>
<keyword evidence="2 6" id="KW-0378">Hydrolase</keyword>
<dbReference type="GO" id="GO:0016787">
    <property type="term" value="F:hydrolase activity"/>
    <property type="evidence" value="ECO:0007669"/>
    <property type="project" value="UniProtKB-KW"/>
</dbReference>
<evidence type="ECO:0000256" key="3">
    <source>
        <dbReference type="ARBA" id="ARBA00022806"/>
    </source>
</evidence>
<dbReference type="VEuPathDB" id="VectorBase:PPAI002328"/>
<reference evidence="11" key="1">
    <citation type="submission" date="2022-08" db="UniProtKB">
        <authorList>
            <consortium name="EnsemblMetazoa"/>
        </authorList>
    </citation>
    <scope>IDENTIFICATION</scope>
    <source>
        <strain evidence="11">Israel</strain>
    </source>
</reference>
<name>A0A1B0GME8_PHLPP</name>
<feature type="domain" description="DEAD-box RNA helicase Q" evidence="10">
    <location>
        <begin position="76"/>
        <end position="104"/>
    </location>
</feature>
<evidence type="ECO:0000259" key="8">
    <source>
        <dbReference type="PROSITE" id="PS51192"/>
    </source>
</evidence>
<keyword evidence="12" id="KW-1185">Reference proteome</keyword>
<evidence type="ECO:0000313" key="11">
    <source>
        <dbReference type="EnsemblMetazoa" id="PPAI002328-PA"/>
    </source>
</evidence>
<comment type="catalytic activity">
    <reaction evidence="6">
        <text>ATP + H2O = ADP + phosphate + H(+)</text>
        <dbReference type="Rhea" id="RHEA:13065"/>
        <dbReference type="ChEBI" id="CHEBI:15377"/>
        <dbReference type="ChEBI" id="CHEBI:15378"/>
        <dbReference type="ChEBI" id="CHEBI:30616"/>
        <dbReference type="ChEBI" id="CHEBI:43474"/>
        <dbReference type="ChEBI" id="CHEBI:456216"/>
        <dbReference type="EC" id="3.6.4.13"/>
    </reaction>
</comment>
<feature type="region of interest" description="Disordered" evidence="7">
    <location>
        <begin position="570"/>
        <end position="595"/>
    </location>
</feature>
<dbReference type="SMART" id="SM00490">
    <property type="entry name" value="HELICc"/>
    <property type="match status" value="1"/>
</dbReference>
<feature type="domain" description="Helicase C-terminal" evidence="9">
    <location>
        <begin position="385"/>
        <end position="533"/>
    </location>
</feature>
<dbReference type="SMART" id="SM00487">
    <property type="entry name" value="DEXDc"/>
    <property type="match status" value="1"/>
</dbReference>
<dbReference type="InterPro" id="IPR001650">
    <property type="entry name" value="Helicase_C-like"/>
</dbReference>
<feature type="compositionally biased region" description="Basic and acidic residues" evidence="7">
    <location>
        <begin position="585"/>
        <end position="595"/>
    </location>
</feature>
<feature type="domain" description="Helicase ATP-binding" evidence="8">
    <location>
        <begin position="108"/>
        <end position="334"/>
    </location>
</feature>
<dbReference type="EMBL" id="AJVK01024476">
    <property type="status" value="NOT_ANNOTATED_CDS"/>
    <property type="molecule type" value="Genomic_DNA"/>
</dbReference>
<comment type="similarity">
    <text evidence="6">Belongs to the DEAD box helicase family.</text>
</comment>
<dbReference type="VEuPathDB" id="VectorBase:PPAPM1_000022"/>
<comment type="function">
    <text evidence="6">RNA helicase.</text>
</comment>
<protein>
    <recommendedName>
        <fullName evidence="6">ATP-dependent RNA helicase</fullName>
        <ecNumber evidence="6">3.6.4.13</ecNumber>
    </recommendedName>
</protein>
<dbReference type="EMBL" id="AJVK01024475">
    <property type="status" value="NOT_ANNOTATED_CDS"/>
    <property type="molecule type" value="Genomic_DNA"/>
</dbReference>
<evidence type="ECO:0000256" key="7">
    <source>
        <dbReference type="SAM" id="MobiDB-lite"/>
    </source>
</evidence>
<dbReference type="Proteomes" id="UP000092462">
    <property type="component" value="Unassembled WGS sequence"/>
</dbReference>
<dbReference type="PROSITE" id="PS51195">
    <property type="entry name" value="Q_MOTIF"/>
    <property type="match status" value="1"/>
</dbReference>
<comment type="domain">
    <text evidence="6">The Q motif is unique to and characteristic of the DEAD box family of RNA helicases and controls ATP binding and hydrolysis.</text>
</comment>
<dbReference type="GO" id="GO:0003724">
    <property type="term" value="F:RNA helicase activity"/>
    <property type="evidence" value="ECO:0007669"/>
    <property type="project" value="UniProtKB-EC"/>
</dbReference>
<dbReference type="CDD" id="cd18787">
    <property type="entry name" value="SF2_C_DEAD"/>
    <property type="match status" value="1"/>
</dbReference>
<dbReference type="PROSITE" id="PS51194">
    <property type="entry name" value="HELICASE_CTER"/>
    <property type="match status" value="1"/>
</dbReference>
<evidence type="ECO:0000256" key="5">
    <source>
        <dbReference type="ARBA" id="ARBA00022884"/>
    </source>
</evidence>
<dbReference type="EC" id="3.6.4.13" evidence="6"/>
<evidence type="ECO:0000256" key="6">
    <source>
        <dbReference type="RuleBase" id="RU365068"/>
    </source>
</evidence>
<dbReference type="PANTHER" id="PTHR24031">
    <property type="entry name" value="RNA HELICASE"/>
    <property type="match status" value="1"/>
</dbReference>
<feature type="compositionally biased region" description="Basic and acidic residues" evidence="7">
    <location>
        <begin position="28"/>
        <end position="39"/>
    </location>
</feature>
<dbReference type="InterPro" id="IPR014014">
    <property type="entry name" value="RNA_helicase_DEAD_Q_motif"/>
</dbReference>
<accession>A0A1B0GME8</accession>
<dbReference type="Gene3D" id="3.40.50.300">
    <property type="entry name" value="P-loop containing nucleotide triphosphate hydrolases"/>
    <property type="match status" value="2"/>
</dbReference>
<dbReference type="PROSITE" id="PS51192">
    <property type="entry name" value="HELICASE_ATP_BIND_1"/>
    <property type="match status" value="1"/>
</dbReference>
<dbReference type="AlphaFoldDB" id="A0A1B0GME8"/>
<feature type="region of interest" description="Disordered" evidence="7">
    <location>
        <begin position="1"/>
        <end position="54"/>
    </location>
</feature>
<keyword evidence="1 6" id="KW-0547">Nucleotide-binding</keyword>
<proteinExistence type="inferred from homology"/>
<dbReference type="GO" id="GO:0005524">
    <property type="term" value="F:ATP binding"/>
    <property type="evidence" value="ECO:0007669"/>
    <property type="project" value="UniProtKB-UniRule"/>
</dbReference>
<evidence type="ECO:0000259" key="9">
    <source>
        <dbReference type="PROSITE" id="PS51194"/>
    </source>
</evidence>
<dbReference type="InterPro" id="IPR011545">
    <property type="entry name" value="DEAD/DEAH_box_helicase_dom"/>
</dbReference>
<evidence type="ECO:0000256" key="4">
    <source>
        <dbReference type="ARBA" id="ARBA00022840"/>
    </source>
</evidence>
<evidence type="ECO:0000256" key="2">
    <source>
        <dbReference type="ARBA" id="ARBA00022801"/>
    </source>
</evidence>
<evidence type="ECO:0000259" key="10">
    <source>
        <dbReference type="PROSITE" id="PS51195"/>
    </source>
</evidence>
<dbReference type="Pfam" id="PF00271">
    <property type="entry name" value="Helicase_C"/>
    <property type="match status" value="1"/>
</dbReference>
<dbReference type="InterPro" id="IPR014001">
    <property type="entry name" value="Helicase_ATP-bd"/>
</dbReference>
<dbReference type="EnsemblMetazoa" id="PPAI002328-RA">
    <property type="protein sequence ID" value="PPAI002328-PA"/>
    <property type="gene ID" value="PPAI002328"/>
</dbReference>
<dbReference type="SUPFAM" id="SSF52540">
    <property type="entry name" value="P-loop containing nucleoside triphosphate hydrolases"/>
    <property type="match status" value="2"/>
</dbReference>
<keyword evidence="4 6" id="KW-0067">ATP-binding</keyword>